<dbReference type="Proteomes" id="UP000504623">
    <property type="component" value="Unplaced"/>
</dbReference>
<gene>
    <name evidence="23" type="primary">CNOT1</name>
</gene>
<evidence type="ECO:0000256" key="9">
    <source>
        <dbReference type="ARBA" id="ARBA00023242"/>
    </source>
</evidence>
<dbReference type="InterPro" id="IPR032194">
    <property type="entry name" value="CNOT1_HEAT"/>
</dbReference>
<evidence type="ECO:0000313" key="22">
    <source>
        <dbReference type="Proteomes" id="UP000504623"/>
    </source>
</evidence>
<dbReference type="FunFam" id="1.25.40.840:FF:000001">
    <property type="entry name" value="Ccr4-not transcription complex subunit 1 isoform"/>
    <property type="match status" value="1"/>
</dbReference>
<dbReference type="InterPro" id="IPR032193">
    <property type="entry name" value="CNOT1_TTP_bind"/>
</dbReference>
<dbReference type="InterPro" id="IPR032191">
    <property type="entry name" value="CNOT1_CAF1_bind"/>
</dbReference>
<evidence type="ECO:0000256" key="8">
    <source>
        <dbReference type="ARBA" id="ARBA00023163"/>
    </source>
</evidence>
<evidence type="ECO:0000256" key="11">
    <source>
        <dbReference type="ARBA" id="ARBA00032531"/>
    </source>
</evidence>
<dbReference type="CDD" id="cd20710">
    <property type="entry name" value="NOT1_connector"/>
    <property type="match status" value="1"/>
</dbReference>
<comment type="similarity">
    <text evidence="10">Belongs to the CNOT1 family.</text>
</comment>
<feature type="domain" description="CCR4-NOT transcription complex subunit 1" evidence="16">
    <location>
        <begin position="1382"/>
        <end position="1529"/>
    </location>
</feature>
<dbReference type="GO" id="GO:0060090">
    <property type="term" value="F:molecular adaptor activity"/>
    <property type="evidence" value="ECO:0007669"/>
    <property type="project" value="TreeGrafter"/>
</dbReference>
<dbReference type="Pfam" id="PF12842">
    <property type="entry name" value="DUF3819"/>
    <property type="match status" value="1"/>
</dbReference>
<sequence>MNLDSLSLALSQISYLVDNLTKKNYRASQQEIQHIVNRHGPEADRHLLRCLFSHVDFSGDGKSSGKDFHQTQFLIQECASLITKPNFISTLSYAIDNPLHYQKSLKPTPHLFAQLSKVLKLSKVQEVIFGLALLNSASLDLRGFAAQFIKQKLPDLLRSYIDADVSGNQEGGFQDIAIEVLHLLLSHLLFGQKGAFGVGQEQIDAFLKTLRRDFPQERCPVVLAPLLYSEKRDILMDRVLPDSGGVAKTMMESSLADFMQEVGYGFCASIEECRNIIMQFGVREVTAAQVARVLGMMARTHSGLTDGIPLQSISAPGSGIWSDGKDKSDGAQAHTWNVEVLIDVLKELNPSLNFKEVTYELDHPGFQIRDSKGLHSVVYGIQRGLGIEVFPVDLIYRPWKHAEGQLSFIQHSLINPEIFCFADYPCHTVATDILKAPPEDDNREIATWKSLDLIESLLRLAEVGQYEQVKQLFSFPIKHCPDMLVLALLQINTSWHTLRHELISTLMPIFLGNHPNSAIILHYAWHGQGQSPSIRQLIMHAMAEWYMRGEQYDQAKLSRILDVAQDLKALSMLLNGTPFAFVIDLAALASRREYLKLDKWLTDKIREHGEPFIQACMTFLKRRCPSILGGLAPEKDQPKSAQLPPETLATMLACLQACAGSVSQELSETILTMVANCSNVMNKARQPPPGVMPKGRPPSASSLDAISPVQIDPLGGMASLSIGGSAAPHTQSIQGFPPNLGSAFSTPQSPAKAFPPLSTPNQTTAFSGIGGLSSQLPVGGLGTGSLTGIGTGALGLPAVNNDPFVQRKLGTSGLNQPTFQQTDLSQVWPEANQHFSKEIDDEANSYFQRIYNHPPHPTMSVDEVLEMLQRFKDSTIKREREVFNCMLRNLFEEYRFFPQYPDKELHITACLFGGIIEKGLVTYMALGLALRYVLEALRKPFGSKMYYFGIAALDRFKNRLKDYPQYCQHLASISHFMQFPHHLQEYIEYGQQSRDPPVKMQGSITTPGSIALAQAQAQAQLPAKAPIAGQVSTMVTTSTTTTVAKTVTVTRPTGVSFKKDVPPSINTTNIDTLLVATDQTERIVEPPENIQEKIAFIFNNLSQSNMTQKVEELKETVKEEFMPWVSQYLVMKRVSIEPNFHSLYSNFLDTLKNPEFNKMVLNETYRNIKVLLTSDKAAANFSDRSLLKNLGHWLGMITLAKNKPILHTDLDVKSLLLEAYVKGQQELLYVVPFVAKVLESSIRSVVFRPPNPWTMAIMNVLAELHQEHDLKLNLKFEIEVLCKNLALDINELKPGNLLKDKDRLKNLDEQLSAPKKDVKQPEELPPITTTTTSTTAATSTTCTATVPPQPQYSYHDINVYSLAGLAPHITLNPTIPLFQAHPQLKQCVRQAIERAVQELVHPVVDRSIKIAMTTCEQIVRKDFALDSEESRMRIAAHHMMRNLTAGMAMITCREPLLMSISTNLKNSFASALRTASPQQREMMDQAAAQLAQDNCELACCFIQKTAVEKAGPEMDKRLATEFELRKHARQEGRRYCDPVVLTYQAERMPEQIRLKVGGVDPKQLAVYEEFARNVPGFLPTNDLSQPTGFLAQPMKQAWATDDVAQIYDKCITELEQHLHAVPPTLAMNPQAQALRSLLEVVVLSRNSRDAIAALGLLQKAVEGLLDATSGADADLLLRYRECHLLVLKALQDGRAYGSPWCNKQITRCLIECRDEYKYNVEAVELLIRNHLVNMQQYDLHLAQSMENGLNYMAVAFAMQLVKILLVDERSVAHVTEADLFHTIETLMRINAHSRGNAPEGLPQLMEVVRSNYEAMIDRAHGGPNFMMHSGISQASEYDDPPGLREKAEYLLREWVNLYHSAAAGRDSTKAFSAFVGQMHQQGILKTDDLITRFFRLCTEMCVEISYRAQAEQQHNPAANPTMIRAKCYHNLDAFVRLIALLVKHSGEATNTVTKINLLNKVLGIVVGVLLQDHDVRQSEFQQLPYHRIFIMLLLELNAPEHVLETINFQTLTAFCNTFHILRPTKAPGFVYAWLELISHRIFIARMLAHTPQQKGWPMYAQLLIDLFKYLAPFLRNVELTKPMQILYKGTLRVLLVLLHDFPEFLCDYHYGFCDVIPPNCIQLRNLILSAFPRNMRLPDPFTPNLKVDMLSEINIAPRILTNFTGVMPPQFKKDLDSYLKTRSPVTFLSDLRSNLQVSSEPGNRYSLQLINALVLYVGTQAIAHIHNKGSTPSMSTITHSAHMDIFQNLAVDLDTEGRYLFLNAIANQLRYPNSHTHYFSCTMLYLFAEANTEAIQEQITRVLLERLIVNRPHPWGLLITFIELIKNPAFKFWNHEFVHCAPEIEKLFQSVAQCCMGQKQAQQVMEGTGAS</sequence>
<dbReference type="GO" id="GO:2000036">
    <property type="term" value="P:regulation of stem cell population maintenance"/>
    <property type="evidence" value="ECO:0007669"/>
    <property type="project" value="UniProtKB-ARBA"/>
</dbReference>
<evidence type="ECO:0000256" key="13">
    <source>
        <dbReference type="ARBA" id="ARBA00093540"/>
    </source>
</evidence>
<keyword evidence="9" id="KW-0539">Nucleus</keyword>
<keyword evidence="5" id="KW-0810">Translation regulation</keyword>
<evidence type="ECO:0000256" key="1">
    <source>
        <dbReference type="ARBA" id="ARBA00004123"/>
    </source>
</evidence>
<dbReference type="PANTHER" id="PTHR13162">
    <property type="entry name" value="CCR4-NOT TRANSCRIPTION COMPLEX"/>
    <property type="match status" value="1"/>
</dbReference>
<dbReference type="Gene3D" id="1.25.40.800">
    <property type="match status" value="1"/>
</dbReference>
<dbReference type="InterPro" id="IPR007196">
    <property type="entry name" value="CCR4-Not_Not1_C"/>
</dbReference>
<protein>
    <recommendedName>
        <fullName evidence="12">CCR4-NOT transcription complex subunit 1</fullName>
    </recommendedName>
    <alternativeName>
        <fullName evidence="11">CCR4-associated factor 1</fullName>
    </alternativeName>
</protein>
<feature type="domain" description="CCR4-Not complex component Not1 C-terminal" evidence="15">
    <location>
        <begin position="1993"/>
        <end position="2352"/>
    </location>
</feature>
<dbReference type="GO" id="GO:0030015">
    <property type="term" value="C:CCR4-NOT core complex"/>
    <property type="evidence" value="ECO:0007669"/>
    <property type="project" value="InterPro"/>
</dbReference>
<dbReference type="GO" id="GO:0000932">
    <property type="term" value="C:P-body"/>
    <property type="evidence" value="ECO:0007669"/>
    <property type="project" value="TreeGrafter"/>
</dbReference>
<feature type="domain" description="CCR4-NOT transcription complex subunit 1 HEAT repeat" evidence="19">
    <location>
        <begin position="500"/>
        <end position="656"/>
    </location>
</feature>
<evidence type="ECO:0000256" key="14">
    <source>
        <dbReference type="SAM" id="MobiDB-lite"/>
    </source>
</evidence>
<evidence type="ECO:0000313" key="23">
    <source>
        <dbReference type="RefSeq" id="XP_006863640.1"/>
    </source>
</evidence>
<keyword evidence="4" id="KW-0678">Repressor</keyword>
<evidence type="ECO:0000256" key="2">
    <source>
        <dbReference type="ARBA" id="ARBA00004496"/>
    </source>
</evidence>
<feature type="domain" description="CCR4-NOT transcription complex subunit 1 N-terminal" evidence="20">
    <location>
        <begin position="30"/>
        <end position="227"/>
    </location>
</feature>
<evidence type="ECO:0000259" key="17">
    <source>
        <dbReference type="Pfam" id="PF16415"/>
    </source>
</evidence>
<dbReference type="InterPro" id="IPR038535">
    <property type="entry name" value="CNOT1_TTP_bind_sf"/>
</dbReference>
<evidence type="ECO:0000256" key="5">
    <source>
        <dbReference type="ARBA" id="ARBA00022845"/>
    </source>
</evidence>
<proteinExistence type="inferred from homology"/>
<dbReference type="Pfam" id="PF16418">
    <property type="entry name" value="CNOT1_HEAT"/>
    <property type="match status" value="1"/>
</dbReference>
<dbReference type="Pfam" id="PF04054">
    <property type="entry name" value="Not1"/>
    <property type="match status" value="1"/>
</dbReference>
<dbReference type="FunFam" id="1.25.40.790:FF:000001">
    <property type="entry name" value="Ccr4-not transcription complex subunit 1 isoform"/>
    <property type="match status" value="1"/>
</dbReference>
<dbReference type="OrthoDB" id="1933107at2759"/>
<evidence type="ECO:0000256" key="10">
    <source>
        <dbReference type="ARBA" id="ARBA00025717"/>
    </source>
</evidence>
<dbReference type="GO" id="GO:0031047">
    <property type="term" value="P:regulatory ncRNA-mediated gene silencing"/>
    <property type="evidence" value="ECO:0007669"/>
    <property type="project" value="UniProtKB-KW"/>
</dbReference>
<feature type="domain" description="CCR4-NOT transcription complex subunit 1 CAF1-binding" evidence="17">
    <location>
        <begin position="1083"/>
        <end position="1306"/>
    </location>
</feature>
<dbReference type="InterPro" id="IPR024557">
    <property type="entry name" value="CNOT1_dom_4"/>
</dbReference>
<evidence type="ECO:0000256" key="3">
    <source>
        <dbReference type="ARBA" id="ARBA00022490"/>
    </source>
</evidence>
<dbReference type="PANTHER" id="PTHR13162:SF8">
    <property type="entry name" value="CCR4-NOT TRANSCRIPTION COMPLEX SUBUNIT 1"/>
    <property type="match status" value="1"/>
</dbReference>
<dbReference type="InterPro" id="IPR040398">
    <property type="entry name" value="Not1"/>
</dbReference>
<dbReference type="Gene3D" id="1.25.40.180">
    <property type="match status" value="1"/>
</dbReference>
<dbReference type="InterPro" id="IPR055454">
    <property type="entry name" value="CNOT1-like_NOT1_connector"/>
</dbReference>
<dbReference type="Pfam" id="PF22940">
    <property type="entry name" value="CNOT1_1st"/>
    <property type="match status" value="1"/>
</dbReference>
<evidence type="ECO:0000256" key="6">
    <source>
        <dbReference type="ARBA" id="ARBA00023015"/>
    </source>
</evidence>
<dbReference type="FunFam" id="1.25.40.180:FF:000005">
    <property type="entry name" value="Ccr4-not transcription complex subunit 1 isoform"/>
    <property type="match status" value="1"/>
</dbReference>
<keyword evidence="3" id="KW-0963">Cytoplasm</keyword>
<feature type="region of interest" description="Disordered" evidence="14">
    <location>
        <begin position="1310"/>
        <end position="1332"/>
    </location>
</feature>
<evidence type="ECO:0000256" key="12">
    <source>
        <dbReference type="ARBA" id="ARBA00071432"/>
    </source>
</evidence>
<dbReference type="Pfam" id="PF16417">
    <property type="entry name" value="CNOT1_TTP_bind"/>
    <property type="match status" value="1"/>
</dbReference>
<name>A0A9B0WQV6_CHRAS</name>
<comment type="subunit">
    <text evidence="13">Component of the CCR4-NOT complex; distinct complexes seem to exist that differ in the participation of probably mutually exclusive catalytic subunits. In the complex, interacts directly with CNOT6, CNOT6L, CNOT7 or CNOT8. Interacts in a ligand-dependent fashion with ESR1 and RXRA. Interacts with NANOS2, TOB1 and ZFP36. Interacts with TNRC6A, TNRC6B or TNRC6C; the interactions are direct. Interacts with YTHDF2; the interaction is direct and promotes recruitment of the CCR4-NOT complex to N6-methyladenosine (m6A)-containing mRNAs, leading to their deadenylation and subsequent degradation. Interacts with EIF4ENIF1/4E-T. Interacts in an RNA-independent manner with BICC1 (via KH domains). Interacts with TEX13A; the interaction may inhibit CNOT1 binding to mRNA and subsequently CNOT1-mediated mRNA degradation.</text>
</comment>
<evidence type="ECO:0000259" key="19">
    <source>
        <dbReference type="Pfam" id="PF16418"/>
    </source>
</evidence>
<dbReference type="CTD" id="23019"/>
<organism evidence="22 23">
    <name type="scientific">Chrysochloris asiatica</name>
    <name type="common">Cape golden mole</name>
    <dbReference type="NCBI Taxonomy" id="185453"/>
    <lineage>
        <taxon>Eukaryota</taxon>
        <taxon>Metazoa</taxon>
        <taxon>Chordata</taxon>
        <taxon>Craniata</taxon>
        <taxon>Vertebrata</taxon>
        <taxon>Euteleostomi</taxon>
        <taxon>Mammalia</taxon>
        <taxon>Eutheria</taxon>
        <taxon>Afrotheria</taxon>
        <taxon>Chrysochloridae</taxon>
        <taxon>Chrysochlorinae</taxon>
        <taxon>Chrysochloris</taxon>
    </lineage>
</organism>
<dbReference type="Pfam" id="PF23590">
    <property type="entry name" value="NOT1_connector"/>
    <property type="match status" value="1"/>
</dbReference>
<evidence type="ECO:0000259" key="20">
    <source>
        <dbReference type="Pfam" id="PF22940"/>
    </source>
</evidence>
<evidence type="ECO:0000259" key="15">
    <source>
        <dbReference type="Pfam" id="PF04054"/>
    </source>
</evidence>
<feature type="domain" description="CCR4-NOT transcription complex subunit 1-like NOT1 connector" evidence="21">
    <location>
        <begin position="1605"/>
        <end position="1809"/>
    </location>
</feature>
<dbReference type="Pfam" id="PF16415">
    <property type="entry name" value="CNOT1_CAF1_bind"/>
    <property type="match status" value="1"/>
</dbReference>
<dbReference type="GO" id="GO:0005634">
    <property type="term" value="C:nucleus"/>
    <property type="evidence" value="ECO:0007669"/>
    <property type="project" value="UniProtKB-SubCell"/>
</dbReference>
<feature type="domain" description="CCR4-NOT transcription complex subunit 1 TTP binding" evidence="18">
    <location>
        <begin position="817"/>
        <end position="997"/>
    </location>
</feature>
<dbReference type="FunFam" id="1.25.40.800:FF:000001">
    <property type="entry name" value="CCR4-NOT transcription complex subunit 1"/>
    <property type="match status" value="1"/>
</dbReference>
<dbReference type="GeneID" id="102829184"/>
<comment type="subcellular location">
    <subcellularLocation>
        <location evidence="2">Cytoplasm</location>
    </subcellularLocation>
    <subcellularLocation>
        <location evidence="1">Nucleus</location>
    </subcellularLocation>
</comment>
<evidence type="ECO:0000256" key="7">
    <source>
        <dbReference type="ARBA" id="ARBA00023158"/>
    </source>
</evidence>
<dbReference type="Gene3D" id="1.25.40.840">
    <property type="entry name" value="CCR4-NOT transcription complex subunit 1 TTP binding domain"/>
    <property type="match status" value="1"/>
</dbReference>
<dbReference type="Gene3D" id="1.25.40.790">
    <property type="match status" value="1"/>
</dbReference>
<keyword evidence="8" id="KW-0804">Transcription</keyword>
<keyword evidence="22" id="KW-1185">Reference proteome</keyword>
<accession>A0A9B0WQV6</accession>
<feature type="compositionally biased region" description="Basic and acidic residues" evidence="14">
    <location>
        <begin position="1310"/>
        <end position="1322"/>
    </location>
</feature>
<evidence type="ECO:0000256" key="4">
    <source>
        <dbReference type="ARBA" id="ARBA00022491"/>
    </source>
</evidence>
<evidence type="ECO:0000259" key="21">
    <source>
        <dbReference type="Pfam" id="PF23590"/>
    </source>
</evidence>
<dbReference type="GO" id="GO:0000288">
    <property type="term" value="P:nuclear-transcribed mRNA catabolic process, deadenylation-dependent decay"/>
    <property type="evidence" value="ECO:0007669"/>
    <property type="project" value="TreeGrafter"/>
</dbReference>
<reference evidence="23" key="1">
    <citation type="submission" date="2025-08" db="UniProtKB">
        <authorList>
            <consortium name="RefSeq"/>
        </authorList>
    </citation>
    <scope>IDENTIFICATION</scope>
    <source>
        <tissue evidence="23">Spleen</tissue>
    </source>
</reference>
<keyword evidence="6" id="KW-0805">Transcription regulation</keyword>
<dbReference type="RefSeq" id="XP_006863640.1">
    <property type="nucleotide sequence ID" value="XM_006863578.1"/>
</dbReference>
<dbReference type="GO" id="GO:0017148">
    <property type="term" value="P:negative regulation of translation"/>
    <property type="evidence" value="ECO:0007669"/>
    <property type="project" value="InterPro"/>
</dbReference>
<dbReference type="InterPro" id="IPR055104">
    <property type="entry name" value="CNOT1_1st"/>
</dbReference>
<evidence type="ECO:0000259" key="16">
    <source>
        <dbReference type="Pfam" id="PF12842"/>
    </source>
</evidence>
<keyword evidence="7" id="KW-0943">RNA-mediated gene silencing</keyword>
<evidence type="ECO:0000259" key="18">
    <source>
        <dbReference type="Pfam" id="PF16417"/>
    </source>
</evidence>